<evidence type="ECO:0000256" key="1">
    <source>
        <dbReference type="ARBA" id="ARBA00004123"/>
    </source>
</evidence>
<evidence type="ECO:0000259" key="8">
    <source>
        <dbReference type="Pfam" id="PF21310"/>
    </source>
</evidence>
<dbReference type="Pfam" id="PF21310">
    <property type="entry name" value="OCRL-like_ASH"/>
    <property type="match status" value="1"/>
</dbReference>
<dbReference type="Pfam" id="PF00620">
    <property type="entry name" value="RhoGAP"/>
    <property type="match status" value="1"/>
</dbReference>
<proteinExistence type="inferred from homology"/>
<keyword evidence="5" id="KW-0539">Nucleus</keyword>
<evidence type="ECO:0000256" key="4">
    <source>
        <dbReference type="ARBA" id="ARBA00022454"/>
    </source>
</evidence>
<feature type="domain" description="OCRL-1/2 ASH" evidence="8">
    <location>
        <begin position="178"/>
        <end position="220"/>
    </location>
</feature>
<dbReference type="Proteomes" id="UP001178461">
    <property type="component" value="Chromosome W"/>
</dbReference>
<keyword evidence="6" id="KW-0137">Centromere</keyword>
<dbReference type="GO" id="GO:0034080">
    <property type="term" value="P:CENP-A containing chromatin assembly"/>
    <property type="evidence" value="ECO:0007669"/>
    <property type="project" value="TreeGrafter"/>
</dbReference>
<dbReference type="GO" id="GO:0005634">
    <property type="term" value="C:nucleus"/>
    <property type="evidence" value="ECO:0007669"/>
    <property type="project" value="UniProtKB-SubCell"/>
</dbReference>
<accession>A0AA35LN54</accession>
<sequence>MGLPCQLMVKQAIGQAIMHEDGFSNGFESHFDFFLIQDSASRKQGALQSPLETVEKIAQERGLAPEEIQNLLNIALSAKLGKEDMFWLLFPLGSKVLILKWIIVTFDFIDQKENMSALYGFFFRFLKYEKLVKVVADRRYRKVFEDIVQLMDRMENEFLPSLEGRQALSFLPPPFALHFPFENVKFRQLQKEKFQITNNGQVTLHFSFIPKLSDSQYCETDISLDVYISKEEKIEAIFVLHLDPGKDYFLTLSGSYLPSCFGTSLEALCWMRQPIGEVPVTRLMDLGEDSFLEKLPRSHQNVFCFVVAFLRELLKYSESNNVSGNMLATLFASLLLRPLPNLLPSAIGFLLGFLLGADDYERCQA</sequence>
<dbReference type="PANTHER" id="PTHR48208">
    <property type="entry name" value="CENTROMERE PROTEIN I"/>
    <property type="match status" value="1"/>
</dbReference>
<dbReference type="InterPro" id="IPR048869">
    <property type="entry name" value="OCRL-1_2_ASH"/>
</dbReference>
<gene>
    <name evidence="9" type="ORF">PODLI_1B026532</name>
</gene>
<dbReference type="PANTHER" id="PTHR48208:SF2">
    <property type="entry name" value="CENTROMERE PROTEIN I"/>
    <property type="match status" value="1"/>
</dbReference>
<evidence type="ECO:0000256" key="5">
    <source>
        <dbReference type="ARBA" id="ARBA00023242"/>
    </source>
</evidence>
<dbReference type="Pfam" id="PF07778">
    <property type="entry name" value="CENP-I"/>
    <property type="match status" value="2"/>
</dbReference>
<evidence type="ECO:0000313" key="9">
    <source>
        <dbReference type="EMBL" id="CAI5799341.1"/>
    </source>
</evidence>
<dbReference type="SUPFAM" id="SSF48350">
    <property type="entry name" value="GTPase activation domain, GAP"/>
    <property type="match status" value="1"/>
</dbReference>
<dbReference type="InterPro" id="IPR013783">
    <property type="entry name" value="Ig-like_fold"/>
</dbReference>
<dbReference type="GO" id="GO:0000070">
    <property type="term" value="P:mitotic sister chromatid segregation"/>
    <property type="evidence" value="ECO:0007669"/>
    <property type="project" value="TreeGrafter"/>
</dbReference>
<dbReference type="InterPro" id="IPR008936">
    <property type="entry name" value="Rho_GTPase_activation_prot"/>
</dbReference>
<reference evidence="9" key="1">
    <citation type="submission" date="2022-12" db="EMBL/GenBank/DDBJ databases">
        <authorList>
            <person name="Alioto T."/>
            <person name="Alioto T."/>
            <person name="Gomez Garrido J."/>
        </authorList>
    </citation>
    <scope>NUCLEOTIDE SEQUENCE</scope>
</reference>
<name>A0AA35LN54_9SAUR</name>
<evidence type="ECO:0000313" key="10">
    <source>
        <dbReference type="Proteomes" id="UP001178461"/>
    </source>
</evidence>
<keyword evidence="10" id="KW-1185">Reference proteome</keyword>
<evidence type="ECO:0000256" key="3">
    <source>
        <dbReference type="ARBA" id="ARBA00005470"/>
    </source>
</evidence>
<dbReference type="AlphaFoldDB" id="A0AA35LN54"/>
<protein>
    <submittedName>
        <fullName evidence="9">Inositol polyphosphate 5-phosphatase OCRL isoform X3</fullName>
    </submittedName>
</protein>
<evidence type="ECO:0000256" key="6">
    <source>
        <dbReference type="ARBA" id="ARBA00023328"/>
    </source>
</evidence>
<dbReference type="GO" id="GO:0007165">
    <property type="term" value="P:signal transduction"/>
    <property type="evidence" value="ECO:0007669"/>
    <property type="project" value="InterPro"/>
</dbReference>
<dbReference type="InterPro" id="IPR000198">
    <property type="entry name" value="RhoGAP_dom"/>
</dbReference>
<keyword evidence="4" id="KW-0158">Chromosome</keyword>
<comment type="similarity">
    <text evidence="3">Belongs to the CENP-I/CTF3 family.</text>
</comment>
<dbReference type="EMBL" id="OX395145">
    <property type="protein sequence ID" value="CAI5799341.1"/>
    <property type="molecule type" value="Genomic_DNA"/>
</dbReference>
<evidence type="ECO:0000256" key="2">
    <source>
        <dbReference type="ARBA" id="ARBA00004584"/>
    </source>
</evidence>
<dbReference type="GO" id="GO:0000939">
    <property type="term" value="C:inner kinetochore"/>
    <property type="evidence" value="ECO:0007669"/>
    <property type="project" value="TreeGrafter"/>
</dbReference>
<dbReference type="Gene3D" id="2.60.40.10">
    <property type="entry name" value="Immunoglobulins"/>
    <property type="match status" value="2"/>
</dbReference>
<evidence type="ECO:0000259" key="7">
    <source>
        <dbReference type="Pfam" id="PF00620"/>
    </source>
</evidence>
<organism evidence="9 10">
    <name type="scientific">Podarcis lilfordi</name>
    <name type="common">Lilford's wall lizard</name>
    <dbReference type="NCBI Taxonomy" id="74358"/>
    <lineage>
        <taxon>Eukaryota</taxon>
        <taxon>Metazoa</taxon>
        <taxon>Chordata</taxon>
        <taxon>Craniata</taxon>
        <taxon>Vertebrata</taxon>
        <taxon>Euteleostomi</taxon>
        <taxon>Lepidosauria</taxon>
        <taxon>Squamata</taxon>
        <taxon>Bifurcata</taxon>
        <taxon>Unidentata</taxon>
        <taxon>Episquamata</taxon>
        <taxon>Laterata</taxon>
        <taxon>Lacertibaenia</taxon>
        <taxon>Lacertidae</taxon>
        <taxon>Podarcis</taxon>
    </lineage>
</organism>
<comment type="subcellular location">
    <subcellularLocation>
        <location evidence="2">Chromosome</location>
        <location evidence="2">Centromere</location>
    </subcellularLocation>
    <subcellularLocation>
        <location evidence="1">Nucleus</location>
    </subcellularLocation>
</comment>
<feature type="domain" description="Rho-GAP" evidence="7">
    <location>
        <begin position="291"/>
        <end position="338"/>
    </location>
</feature>
<dbReference type="InterPro" id="IPR012485">
    <property type="entry name" value="CENP-I"/>
</dbReference>